<dbReference type="InterPro" id="IPR036388">
    <property type="entry name" value="WH-like_DNA-bd_sf"/>
</dbReference>
<evidence type="ECO:0000259" key="5">
    <source>
        <dbReference type="SMART" id="SM01043"/>
    </source>
</evidence>
<evidence type="ECO:0000259" key="4">
    <source>
        <dbReference type="SMART" id="SM00862"/>
    </source>
</evidence>
<accession>A0ABV5IDK6</accession>
<dbReference type="InterPro" id="IPR016032">
    <property type="entry name" value="Sig_transdc_resp-reg_C-effctor"/>
</dbReference>
<feature type="domain" description="OmpR/PhoB-type" evidence="4">
    <location>
        <begin position="16"/>
        <end position="86"/>
    </location>
</feature>
<dbReference type="PANTHER" id="PTHR47691">
    <property type="entry name" value="REGULATOR-RELATED"/>
    <property type="match status" value="1"/>
</dbReference>
<proteinExistence type="inferred from homology"/>
<feature type="domain" description="Bacterial transcriptional activator" evidence="5">
    <location>
        <begin position="93"/>
        <end position="240"/>
    </location>
</feature>
<dbReference type="PANTHER" id="PTHR47691:SF3">
    <property type="entry name" value="HTH-TYPE TRANSCRIPTIONAL REGULATOR RV0890C-RELATED"/>
    <property type="match status" value="1"/>
</dbReference>
<evidence type="ECO:0000256" key="3">
    <source>
        <dbReference type="SAM" id="MobiDB-lite"/>
    </source>
</evidence>
<gene>
    <name evidence="6" type="ORF">ACFFV7_15570</name>
</gene>
<dbReference type="PRINTS" id="PR00364">
    <property type="entry name" value="DISEASERSIST"/>
</dbReference>
<evidence type="ECO:0000256" key="1">
    <source>
        <dbReference type="ARBA" id="ARBA00005820"/>
    </source>
</evidence>
<dbReference type="Pfam" id="PF13401">
    <property type="entry name" value="AAA_22"/>
    <property type="match status" value="1"/>
</dbReference>
<dbReference type="EMBL" id="JBHMEI010000009">
    <property type="protein sequence ID" value="MFB9202616.1"/>
    <property type="molecule type" value="Genomic_DNA"/>
</dbReference>
<keyword evidence="2" id="KW-0238">DNA-binding</keyword>
<dbReference type="CDD" id="cd15831">
    <property type="entry name" value="BTAD"/>
    <property type="match status" value="1"/>
</dbReference>
<feature type="region of interest" description="Disordered" evidence="3">
    <location>
        <begin position="1035"/>
        <end position="1061"/>
    </location>
</feature>
<organism evidence="6 7">
    <name type="scientific">Nonomuraea spiralis</name>
    <dbReference type="NCBI Taxonomy" id="46182"/>
    <lineage>
        <taxon>Bacteria</taxon>
        <taxon>Bacillati</taxon>
        <taxon>Actinomycetota</taxon>
        <taxon>Actinomycetes</taxon>
        <taxon>Streptosporangiales</taxon>
        <taxon>Streptosporangiaceae</taxon>
        <taxon>Nonomuraea</taxon>
    </lineage>
</organism>
<dbReference type="InterPro" id="IPR001867">
    <property type="entry name" value="OmpR/PhoB-type_DNA-bd"/>
</dbReference>
<protein>
    <submittedName>
        <fullName evidence="6">BTAD domain-containing putative transcriptional regulator</fullName>
    </submittedName>
</protein>
<comment type="similarity">
    <text evidence="1">Belongs to the AfsR/DnrI/RedD regulatory family.</text>
</comment>
<evidence type="ECO:0000313" key="6">
    <source>
        <dbReference type="EMBL" id="MFB9202616.1"/>
    </source>
</evidence>
<comment type="caution">
    <text evidence="6">The sequence shown here is derived from an EMBL/GenBank/DDBJ whole genome shotgun (WGS) entry which is preliminary data.</text>
</comment>
<dbReference type="SUPFAM" id="SSF48452">
    <property type="entry name" value="TPR-like"/>
    <property type="match status" value="2"/>
</dbReference>
<dbReference type="Gene3D" id="1.25.40.10">
    <property type="entry name" value="Tetratricopeptide repeat domain"/>
    <property type="match status" value="2"/>
</dbReference>
<name>A0ABV5IDK6_9ACTN</name>
<dbReference type="InterPro" id="IPR011990">
    <property type="entry name" value="TPR-like_helical_dom_sf"/>
</dbReference>
<evidence type="ECO:0000256" key="2">
    <source>
        <dbReference type="ARBA" id="ARBA00023125"/>
    </source>
</evidence>
<feature type="region of interest" description="Disordered" evidence="3">
    <location>
        <begin position="243"/>
        <end position="262"/>
    </location>
</feature>
<dbReference type="SUPFAM" id="SSF46894">
    <property type="entry name" value="C-terminal effector domain of the bipartite response regulators"/>
    <property type="match status" value="1"/>
</dbReference>
<dbReference type="Gene3D" id="3.40.50.300">
    <property type="entry name" value="P-loop containing nucleotide triphosphate hydrolases"/>
    <property type="match status" value="1"/>
</dbReference>
<dbReference type="SUPFAM" id="SSF52540">
    <property type="entry name" value="P-loop containing nucleoside triphosphate hydrolases"/>
    <property type="match status" value="1"/>
</dbReference>
<evidence type="ECO:0000313" key="7">
    <source>
        <dbReference type="Proteomes" id="UP001589647"/>
    </source>
</evidence>
<sequence length="1061" mass="112586">MRFGILGSTRAWDANGVDVPLGGPARRALLALLLVRPGEIVSQDRLVDLLYADRPPKNAQHALHSQVSRLRGDGIPVELTAAGYRLPVDPEDIDAGRFLRLADAARAALLPAPPANPGGDPARAARLSREALALWRGPAFADLDPVHGAPLEERRLAALEDRVEADLRCGGHRSVIPELGELIRRHPLRERLRGQLMRALRADGRQAEALMFYEETRRLLAEELGADPSPELAALHQSLLRGDPPPEPAVTQAPRTAGPGMPLPARLTSFVGRDGDLAEVGSLLAAARLVTLLGPGGAGKSRLAVEIARDHPDAVLVELAPLGPGADLARAVLAALGVRDGALLGATGLGASSEPDPWARLVAVLSDRPTLLVLDNCEHVVGEAAALAERLLSACPGLRVLATSREPLAITPEHLWPVRPLAPSDALELFTDRAKAVRPGFTPSEPVERICAALDGLPLAIELAAARMRTHEAGELAERLAGQGRFSLRGSRTADARHQTLRAVVAWSWELLTEPEQAMAMRLTVFSGGATATAAAAVCGLPEHLLDSLADKSLLEVAGGRYRMLETIRAFCADRLGEEATRFRRAHAAYFLALAEESDPRLRGAEQLPWLARFAADHDNFQAALRWAVEHGEAALGMRLLAAQTFSLWMRGMRTVTAQAAAALLEAAGPRPDPALGDAYLLTLLTAASGRPELWERHRGEAETMIAADGLRNPIVTCLWPMVTSGSIAPGPTIALIRRGGRSSDGWERAATRLIWAYPRMAAGEFAAAEADLSAALQDFRGLGERWGSAMTLDALAWLASTCGDEATALARTEEAITLAEQLGAEEELADHYCNRGDYRIRHDLAGARADYERAAVLAARTGGAILPAALRGLGDVALREGDLARARDLYEDALRRSDPVWVKTSGNMARLLVGLGRLAAAEGDPAGARASYLRAVESAVTSGALSESARAIEALAALACDDDPAAAATLLGAAVAIRGIEPPDDEDVAGLSRRLREALGEQAFTRARRAGARLPHREALLLAGVAEEVIDNSPLHSIDDFPDAGDGPENAPVSPPVSTA</sequence>
<dbReference type="Proteomes" id="UP001589647">
    <property type="component" value="Unassembled WGS sequence"/>
</dbReference>
<dbReference type="InterPro" id="IPR027417">
    <property type="entry name" value="P-loop_NTPase"/>
</dbReference>
<dbReference type="InterPro" id="IPR049945">
    <property type="entry name" value="AAA_22"/>
</dbReference>
<dbReference type="RefSeq" id="WP_189651451.1">
    <property type="nucleotide sequence ID" value="NZ_BMRC01000019.1"/>
</dbReference>
<reference evidence="6 7" key="1">
    <citation type="submission" date="2024-09" db="EMBL/GenBank/DDBJ databases">
        <authorList>
            <person name="Sun Q."/>
            <person name="Mori K."/>
        </authorList>
    </citation>
    <scope>NUCLEOTIDE SEQUENCE [LARGE SCALE GENOMIC DNA]</scope>
    <source>
        <strain evidence="6 7">CCM 3426</strain>
    </source>
</reference>
<dbReference type="Gene3D" id="1.10.10.10">
    <property type="entry name" value="Winged helix-like DNA-binding domain superfamily/Winged helix DNA-binding domain"/>
    <property type="match status" value="1"/>
</dbReference>
<dbReference type="SMART" id="SM01043">
    <property type="entry name" value="BTAD"/>
    <property type="match status" value="1"/>
</dbReference>
<dbReference type="InterPro" id="IPR005158">
    <property type="entry name" value="BTAD"/>
</dbReference>
<keyword evidence="7" id="KW-1185">Reference proteome</keyword>
<dbReference type="Pfam" id="PF03704">
    <property type="entry name" value="BTAD"/>
    <property type="match status" value="1"/>
</dbReference>
<dbReference type="SMART" id="SM00862">
    <property type="entry name" value="Trans_reg_C"/>
    <property type="match status" value="1"/>
</dbReference>